<feature type="compositionally biased region" description="Low complexity" evidence="1">
    <location>
        <begin position="232"/>
        <end position="272"/>
    </location>
</feature>
<feature type="region of interest" description="Disordered" evidence="1">
    <location>
        <begin position="1"/>
        <end position="46"/>
    </location>
</feature>
<feature type="compositionally biased region" description="Basic and acidic residues" evidence="1">
    <location>
        <begin position="18"/>
        <end position="36"/>
    </location>
</feature>
<evidence type="ECO:0000313" key="4">
    <source>
        <dbReference type="Proteomes" id="UP000269721"/>
    </source>
</evidence>
<feature type="region of interest" description="Disordered" evidence="1">
    <location>
        <begin position="193"/>
        <end position="215"/>
    </location>
</feature>
<keyword evidence="4" id="KW-1185">Reference proteome</keyword>
<feature type="region of interest" description="Disordered" evidence="1">
    <location>
        <begin position="564"/>
        <end position="587"/>
    </location>
</feature>
<gene>
    <name evidence="3" type="ORF">BDK51DRAFT_44328</name>
</gene>
<organism evidence="3 4">
    <name type="scientific">Blyttiomyces helicus</name>
    <dbReference type="NCBI Taxonomy" id="388810"/>
    <lineage>
        <taxon>Eukaryota</taxon>
        <taxon>Fungi</taxon>
        <taxon>Fungi incertae sedis</taxon>
        <taxon>Chytridiomycota</taxon>
        <taxon>Chytridiomycota incertae sedis</taxon>
        <taxon>Chytridiomycetes</taxon>
        <taxon>Chytridiomycetes incertae sedis</taxon>
        <taxon>Blyttiomyces</taxon>
    </lineage>
</organism>
<dbReference type="Gene3D" id="1.10.150.50">
    <property type="entry name" value="Transcription Factor, Ets-1"/>
    <property type="match status" value="1"/>
</dbReference>
<reference evidence="4" key="1">
    <citation type="journal article" date="2018" name="Nat. Microbiol.">
        <title>Leveraging single-cell genomics to expand the fungal tree of life.</title>
        <authorList>
            <person name="Ahrendt S.R."/>
            <person name="Quandt C.A."/>
            <person name="Ciobanu D."/>
            <person name="Clum A."/>
            <person name="Salamov A."/>
            <person name="Andreopoulos B."/>
            <person name="Cheng J.F."/>
            <person name="Woyke T."/>
            <person name="Pelin A."/>
            <person name="Henrissat B."/>
            <person name="Reynolds N.K."/>
            <person name="Benny G.L."/>
            <person name="Smith M.E."/>
            <person name="James T.Y."/>
            <person name="Grigoriev I.V."/>
        </authorList>
    </citation>
    <scope>NUCLEOTIDE SEQUENCE [LARGE SCALE GENOMIC DNA]</scope>
</reference>
<feature type="compositionally biased region" description="Polar residues" evidence="1">
    <location>
        <begin position="1"/>
        <end position="11"/>
    </location>
</feature>
<feature type="region of interest" description="Disordered" evidence="1">
    <location>
        <begin position="513"/>
        <end position="552"/>
    </location>
</feature>
<feature type="compositionally biased region" description="Basic and acidic residues" evidence="1">
    <location>
        <begin position="567"/>
        <end position="581"/>
    </location>
</feature>
<evidence type="ECO:0000256" key="1">
    <source>
        <dbReference type="SAM" id="MobiDB-lite"/>
    </source>
</evidence>
<evidence type="ECO:0000259" key="2">
    <source>
        <dbReference type="PROSITE" id="PS50105"/>
    </source>
</evidence>
<feature type="region of interest" description="Disordered" evidence="1">
    <location>
        <begin position="340"/>
        <end position="404"/>
    </location>
</feature>
<name>A0A4P9WFI4_9FUNG</name>
<feature type="domain" description="SAM" evidence="2">
    <location>
        <begin position="50"/>
        <end position="107"/>
    </location>
</feature>
<feature type="region of interest" description="Disordered" evidence="1">
    <location>
        <begin position="227"/>
        <end position="305"/>
    </location>
</feature>
<feature type="compositionally biased region" description="Basic and acidic residues" evidence="1">
    <location>
        <begin position="369"/>
        <end position="385"/>
    </location>
</feature>
<dbReference type="AlphaFoldDB" id="A0A4P9WFI4"/>
<dbReference type="InterPro" id="IPR013761">
    <property type="entry name" value="SAM/pointed_sf"/>
</dbReference>
<evidence type="ECO:0000313" key="3">
    <source>
        <dbReference type="EMBL" id="RKO89780.1"/>
    </source>
</evidence>
<feature type="compositionally biased region" description="Low complexity" evidence="1">
    <location>
        <begin position="193"/>
        <end position="202"/>
    </location>
</feature>
<dbReference type="InterPro" id="IPR001660">
    <property type="entry name" value="SAM"/>
</dbReference>
<accession>A0A4P9WFI4</accession>
<dbReference type="Proteomes" id="UP000269721">
    <property type="component" value="Unassembled WGS sequence"/>
</dbReference>
<dbReference type="CDD" id="cd09487">
    <property type="entry name" value="SAM_superfamily"/>
    <property type="match status" value="1"/>
</dbReference>
<dbReference type="EMBL" id="KZ995890">
    <property type="protein sequence ID" value="RKO89780.1"/>
    <property type="molecule type" value="Genomic_DNA"/>
</dbReference>
<sequence>MPLSTPLTLPVSTPADPPPHRPLDFSAPHPKEERRVAGLPNTRGPRASAWSAMDVVEWCEGLDVPGAGAKFAAKGINGAALKDLTMSSLRDIGFDSLPDRVHILREILIATQPTVTLPPSEWRATLPKGATEKGVEEEVKNGGRKGVEVEVNDGERKVGEGSAVAAEGTAGAGARRAFKSGVYYPPGQRRQVAPAPAVAAPQSSGPLRLKSRFRRAKDQAKRVFLPHHDAASSSSSSSSPTSPQPTSLIITAFPTSASPTSSPTSTPFESPTGPTPPPSRMWTIKKPNSGPPQILPKPEANPRQSLSEELCSDLLKREGTLLHKVAARCSEDLECYKPVTERADRPPANNSPKRATPGPPPPLPVRMDSLNDTKLSEERSADRSVARSRRASPGSFNEAREGAQAAGQILDAPAGYKEAGEAGSAGLGPTVAPRQTLSWGPRVPLHVMNPDLAMDVRQARVVVEDEGRAQPEAGADVAPVDAALVVSTPPTHRSARSLIRRAMLFSGAARAFRSKRAGASARDESRVESEQAGPSGSQPGADTPIDPNAENCHTAHSGIVRRALMSTRDEAPPRRSGEGVRKSGAGGGVWGGGEGGLVCWEGGAAAVGAGMFTGGGPVYAGEGAAPGTVAAGADVAGATAAAVLSTGVEATETGSGEVTTHIALVDVPHPYRID</sequence>
<proteinExistence type="predicted"/>
<dbReference type="PROSITE" id="PS50105">
    <property type="entry name" value="SAM_DOMAIN"/>
    <property type="match status" value="1"/>
</dbReference>
<dbReference type="SUPFAM" id="SSF47769">
    <property type="entry name" value="SAM/Pointed domain"/>
    <property type="match status" value="1"/>
</dbReference>
<protein>
    <recommendedName>
        <fullName evidence="2">SAM domain-containing protein</fullName>
    </recommendedName>
</protein>